<dbReference type="AlphaFoldDB" id="A0A3L6GG26"/>
<dbReference type="PANTHER" id="PTHR13778:SF47">
    <property type="entry name" value="LIPOPOLYSACCHARIDE 1,3-GALACTOSYLTRANSFERASE"/>
    <property type="match status" value="1"/>
</dbReference>
<dbReference type="Gene3D" id="3.90.550.10">
    <property type="entry name" value="Spore Coat Polysaccharide Biosynthesis Protein SpsA, Chain A"/>
    <property type="match status" value="1"/>
</dbReference>
<dbReference type="ExpressionAtlas" id="A0A3L6GG26">
    <property type="expression patterns" value="baseline"/>
</dbReference>
<evidence type="ECO:0000256" key="1">
    <source>
        <dbReference type="ARBA" id="ARBA00004877"/>
    </source>
</evidence>
<proteinExistence type="predicted"/>
<dbReference type="SUPFAM" id="SSF53448">
    <property type="entry name" value="Nucleotide-diphospho-sugar transferases"/>
    <property type="match status" value="1"/>
</dbReference>
<reference evidence="4" key="1">
    <citation type="journal article" date="2018" name="Nat. Genet.">
        <title>Extensive intraspecific gene order and gene structural variations between Mo17 and other maize genomes.</title>
        <authorList>
            <person name="Sun S."/>
            <person name="Zhou Y."/>
            <person name="Chen J."/>
            <person name="Shi J."/>
            <person name="Zhao H."/>
            <person name="Zhao H."/>
            <person name="Song W."/>
            <person name="Zhang M."/>
            <person name="Cui Y."/>
            <person name="Dong X."/>
            <person name="Liu H."/>
            <person name="Ma X."/>
            <person name="Jiao Y."/>
            <person name="Wang B."/>
            <person name="Wei X."/>
            <person name="Stein J.C."/>
            <person name="Glaubitz J.C."/>
            <person name="Lu F."/>
            <person name="Yu G."/>
            <person name="Liang C."/>
            <person name="Fengler K."/>
            <person name="Li B."/>
            <person name="Rafalski A."/>
            <person name="Schnable P.S."/>
            <person name="Ware D.H."/>
            <person name="Buckler E.S."/>
            <person name="Lai J."/>
        </authorList>
    </citation>
    <scope>NUCLEOTIDE SEQUENCE [LARGE SCALE GENOMIC DNA]</scope>
    <source>
        <tissue evidence="4">Seedling</tissue>
    </source>
</reference>
<sequence length="286" mass="31747">MSRNQLIGEIPAELGAMPVLSVLDLSSNELSGAIPPALANLRLTSLNLSSNQLSGQGSLNDVGSVVVFSWISCLDLRTLAVLTNSTLSSSSIPHNISFHYLIPEGGNDKLSYFKLKVLLPDSDLTVTSQKQIKDKLNVATPEGNFLWLFHTELSPFLIAKSQLSKKRFVYIAADSIIKGKVEDLGRMELGGYAIGAVEDCSKRLSDYISMDVLSAIQRAGAAFSWVPKEPYNEDACLLDFDVLLMEPRKLEKTLITSIMWWATGCLQQCRMQDPLYFHYLYYLLRT</sequence>
<dbReference type="InterPro" id="IPR029044">
    <property type="entry name" value="Nucleotide-diphossugar_trans"/>
</dbReference>
<evidence type="ECO:0000313" key="4">
    <source>
        <dbReference type="EMBL" id="PWZ46315.1"/>
    </source>
</evidence>
<dbReference type="PANTHER" id="PTHR13778">
    <property type="entry name" value="GLYCOSYLTRANSFERASE 8 DOMAIN-CONTAINING PROTEIN"/>
    <property type="match status" value="1"/>
</dbReference>
<keyword evidence="3" id="KW-0808">Transferase</keyword>
<comment type="caution">
    <text evidence="4">The sequence shown here is derived from an EMBL/GenBank/DDBJ whole genome shotgun (WGS) entry which is preliminary data.</text>
</comment>
<organism evidence="4">
    <name type="scientific">Zea mays</name>
    <name type="common">Maize</name>
    <dbReference type="NCBI Taxonomy" id="4577"/>
    <lineage>
        <taxon>Eukaryota</taxon>
        <taxon>Viridiplantae</taxon>
        <taxon>Streptophyta</taxon>
        <taxon>Embryophyta</taxon>
        <taxon>Tracheophyta</taxon>
        <taxon>Spermatophyta</taxon>
        <taxon>Magnoliopsida</taxon>
        <taxon>Liliopsida</taxon>
        <taxon>Poales</taxon>
        <taxon>Poaceae</taxon>
        <taxon>PACMAD clade</taxon>
        <taxon>Panicoideae</taxon>
        <taxon>Andropogonodae</taxon>
        <taxon>Andropogoneae</taxon>
        <taxon>Tripsacinae</taxon>
        <taxon>Zea</taxon>
    </lineage>
</organism>
<gene>
    <name evidence="4" type="ORF">Zm00014a_005246</name>
</gene>
<dbReference type="GO" id="GO:0016757">
    <property type="term" value="F:glycosyltransferase activity"/>
    <property type="evidence" value="ECO:0007669"/>
    <property type="project" value="UniProtKB-KW"/>
</dbReference>
<dbReference type="Proteomes" id="UP000251960">
    <property type="component" value="Chromosome 10"/>
</dbReference>
<evidence type="ECO:0000256" key="3">
    <source>
        <dbReference type="ARBA" id="ARBA00022679"/>
    </source>
</evidence>
<keyword evidence="2" id="KW-0328">Glycosyltransferase</keyword>
<protein>
    <submittedName>
        <fullName evidence="4">Uncharacterized protein</fullName>
    </submittedName>
</protein>
<dbReference type="Pfam" id="PF13855">
    <property type="entry name" value="LRR_8"/>
    <property type="match status" value="1"/>
</dbReference>
<name>A0A3L6GG26_MAIZE</name>
<evidence type="ECO:0000256" key="2">
    <source>
        <dbReference type="ARBA" id="ARBA00022676"/>
    </source>
</evidence>
<accession>A0A3L6GG26</accession>
<comment type="pathway">
    <text evidence="1">Glycan metabolism; pectin biosynthesis.</text>
</comment>
<dbReference type="InterPro" id="IPR050748">
    <property type="entry name" value="Glycosyltrans_8_dom-fam"/>
</dbReference>
<dbReference type="EMBL" id="NCVQ01000002">
    <property type="protein sequence ID" value="PWZ46315.1"/>
    <property type="molecule type" value="Genomic_DNA"/>
</dbReference>
<dbReference type="InterPro" id="IPR001611">
    <property type="entry name" value="Leu-rich_rpt"/>
</dbReference>
<dbReference type="InterPro" id="IPR032675">
    <property type="entry name" value="LRR_dom_sf"/>
</dbReference>
<dbReference type="Gene3D" id="3.80.10.10">
    <property type="entry name" value="Ribonuclease Inhibitor"/>
    <property type="match status" value="1"/>
</dbReference>
<dbReference type="SUPFAM" id="SSF52058">
    <property type="entry name" value="L domain-like"/>
    <property type="match status" value="1"/>
</dbReference>